<name>A0AAN3ACR6_BACO1</name>
<dbReference type="AlphaFoldDB" id="A0AAN3ACR6"/>
<comment type="caution">
    <text evidence="1">The sequence shown here is derived from an EMBL/GenBank/DDBJ whole genome shotgun (WGS) entry which is preliminary data.</text>
</comment>
<organism evidence="1 2">
    <name type="scientific">Bacteroides ovatus (strain ATCC 8483 / DSM 1896 / JCM 5824 / BCRC 10623 / CCUG 4943 / NCTC 11153)</name>
    <dbReference type="NCBI Taxonomy" id="411476"/>
    <lineage>
        <taxon>Bacteria</taxon>
        <taxon>Pseudomonadati</taxon>
        <taxon>Bacteroidota</taxon>
        <taxon>Bacteroidia</taxon>
        <taxon>Bacteroidales</taxon>
        <taxon>Bacteroidaceae</taxon>
        <taxon>Bacteroides</taxon>
    </lineage>
</organism>
<dbReference type="Proteomes" id="UP000005475">
    <property type="component" value="Unassembled WGS sequence"/>
</dbReference>
<evidence type="ECO:0000313" key="2">
    <source>
        <dbReference type="Proteomes" id="UP000005475"/>
    </source>
</evidence>
<accession>A0AAN3ACR6</accession>
<gene>
    <name evidence="1" type="ORF">BACOVA_00115</name>
</gene>
<sequence length="37" mass="4194">MRCFRNLFQSSLINIPEMGDCKPGFTSSETIAFSDCF</sequence>
<dbReference type="EMBL" id="AAXF02000025">
    <property type="protein sequence ID" value="EDO14172.1"/>
    <property type="molecule type" value="Genomic_DNA"/>
</dbReference>
<reference evidence="2" key="2">
    <citation type="submission" date="2007-04" db="EMBL/GenBank/DDBJ databases">
        <title>Draft genome sequence of Bacteroides ovatus (ATCC 8483).</title>
        <authorList>
            <person name="Sudarsanam P."/>
            <person name="Ley R."/>
            <person name="Guruge J."/>
            <person name="Turnbaugh P.J."/>
            <person name="Mahowald M."/>
            <person name="Liep D."/>
            <person name="Gordon J."/>
        </authorList>
    </citation>
    <scope>NUCLEOTIDE SEQUENCE [LARGE SCALE GENOMIC DNA]</scope>
    <source>
        <strain evidence="2">ATCC 8483 / DSM 1896 / JCM 5824 / BCRC 10623 / CCUG 4943 / NCTC 11153</strain>
    </source>
</reference>
<reference evidence="1 2" key="1">
    <citation type="submission" date="2007-03" db="EMBL/GenBank/DDBJ databases">
        <authorList>
            <person name="Fulton L."/>
            <person name="Clifton S."/>
            <person name="Fulton B."/>
            <person name="Xu J."/>
            <person name="Minx P."/>
            <person name="Pepin K.H."/>
            <person name="Johnson M."/>
            <person name="Thiruvilangam P."/>
            <person name="Bhonagiri V."/>
            <person name="Nash W.E."/>
            <person name="Mardis E.R."/>
            <person name="Wilson R.K."/>
        </authorList>
    </citation>
    <scope>NUCLEOTIDE SEQUENCE [LARGE SCALE GENOMIC DNA]</scope>
    <source>
        <strain evidence="2">ATCC 8483 / DSM 1896 / JCM 5824 / BCRC 10623 / CCUG 4943 / NCTC 11153</strain>
    </source>
</reference>
<evidence type="ECO:0000313" key="1">
    <source>
        <dbReference type="EMBL" id="EDO14172.1"/>
    </source>
</evidence>
<protein>
    <submittedName>
        <fullName evidence="1">Uncharacterized protein</fullName>
    </submittedName>
</protein>
<proteinExistence type="predicted"/>